<dbReference type="Gene3D" id="3.40.50.10140">
    <property type="entry name" value="Toll/interleukin-1 receptor homology (TIR) domain"/>
    <property type="match status" value="1"/>
</dbReference>
<dbReference type="InterPro" id="IPR035897">
    <property type="entry name" value="Toll_tir_struct_dom_sf"/>
</dbReference>
<evidence type="ECO:0000313" key="4">
    <source>
        <dbReference type="Proteomes" id="UP000824062"/>
    </source>
</evidence>
<evidence type="ECO:0000313" key="3">
    <source>
        <dbReference type="EMBL" id="HIZ45684.1"/>
    </source>
</evidence>
<accession>A0A9D2JEG5</accession>
<dbReference type="PROSITE" id="PS51534">
    <property type="entry name" value="SEFIR"/>
    <property type="match status" value="1"/>
</dbReference>
<reference evidence="3" key="1">
    <citation type="journal article" date="2021" name="PeerJ">
        <title>Extensive microbial diversity within the chicken gut microbiome revealed by metagenomics and culture.</title>
        <authorList>
            <person name="Gilroy R."/>
            <person name="Ravi A."/>
            <person name="Getino M."/>
            <person name="Pursley I."/>
            <person name="Horton D.L."/>
            <person name="Alikhan N.F."/>
            <person name="Baker D."/>
            <person name="Gharbi K."/>
            <person name="Hall N."/>
            <person name="Watson M."/>
            <person name="Adriaenssens E.M."/>
            <person name="Foster-Nyarko E."/>
            <person name="Jarju S."/>
            <person name="Secka A."/>
            <person name="Antonio M."/>
            <person name="Oren A."/>
            <person name="Chaudhuri R.R."/>
            <person name="La Ragione R."/>
            <person name="Hildebrand F."/>
            <person name="Pallen M.J."/>
        </authorList>
    </citation>
    <scope>NUCLEOTIDE SEQUENCE</scope>
    <source>
        <strain evidence="3">ChiHjej12B11-14209</strain>
    </source>
</reference>
<reference evidence="3" key="2">
    <citation type="submission" date="2021-04" db="EMBL/GenBank/DDBJ databases">
        <authorList>
            <person name="Gilroy R."/>
        </authorList>
    </citation>
    <scope>NUCLEOTIDE SEQUENCE</scope>
    <source>
        <strain evidence="3">ChiHjej12B11-14209</strain>
    </source>
</reference>
<protein>
    <submittedName>
        <fullName evidence="3">Toll/interleukin-1 receptor domain-containing protein</fullName>
    </submittedName>
</protein>
<dbReference type="SUPFAM" id="SSF52200">
    <property type="entry name" value="Toll/Interleukin receptor TIR domain"/>
    <property type="match status" value="1"/>
</dbReference>
<dbReference type="Pfam" id="PF13676">
    <property type="entry name" value="TIR_2"/>
    <property type="match status" value="1"/>
</dbReference>
<comment type="caution">
    <text evidence="3">The sequence shown here is derived from an EMBL/GenBank/DDBJ whole genome shotgun (WGS) entry which is preliminary data.</text>
</comment>
<dbReference type="Proteomes" id="UP000824062">
    <property type="component" value="Unassembled WGS sequence"/>
</dbReference>
<dbReference type="InterPro" id="IPR013568">
    <property type="entry name" value="SEFIR_dom"/>
</dbReference>
<name>A0A9D2JEG5_9ACTN</name>
<evidence type="ECO:0000259" key="2">
    <source>
        <dbReference type="PROSITE" id="PS51534"/>
    </source>
</evidence>
<dbReference type="EMBL" id="DXBM01000018">
    <property type="protein sequence ID" value="HIZ45684.1"/>
    <property type="molecule type" value="Genomic_DNA"/>
</dbReference>
<sequence>MVPKVFISYAWETEDHRAWVKSLADKLLSDGIEAILDQYDVSPGDRLPQFMEQSVSAADYVLIVCTPTYKRKADGREGGVGYEGHIISNELYSKSNERKFIPLLKEGDPGESMPSFLAGKLAIDLREGLDAAGYDDLRATLFHLKRKPPVRVRSVANIRSRSFEKNESPDDPVRIVGIITDEVGEPRNDGTPGCALYRVPFRLSRRPSALWADLFVKTWDSPPRWSTMHRPGIARVSGDKIILDGTTIEEVRDVHKETLVLCVDVANKMEREYLLREQEKRQREERRREEHMKNVADIANEIEF</sequence>
<dbReference type="AlphaFoldDB" id="A0A9D2JEG5"/>
<keyword evidence="3" id="KW-0675">Receptor</keyword>
<feature type="domain" description="SEFIR" evidence="2">
    <location>
        <begin position="2"/>
        <end position="134"/>
    </location>
</feature>
<gene>
    <name evidence="3" type="ORF">IAA19_01500</name>
</gene>
<feature type="coiled-coil region" evidence="1">
    <location>
        <begin position="274"/>
        <end position="301"/>
    </location>
</feature>
<organism evidence="3 4">
    <name type="scientific">Candidatus Olsenella pullistercoris</name>
    <dbReference type="NCBI Taxonomy" id="2838712"/>
    <lineage>
        <taxon>Bacteria</taxon>
        <taxon>Bacillati</taxon>
        <taxon>Actinomycetota</taxon>
        <taxon>Coriobacteriia</taxon>
        <taxon>Coriobacteriales</taxon>
        <taxon>Atopobiaceae</taxon>
        <taxon>Olsenella</taxon>
    </lineage>
</organism>
<dbReference type="InterPro" id="IPR000157">
    <property type="entry name" value="TIR_dom"/>
</dbReference>
<dbReference type="GO" id="GO:0007165">
    <property type="term" value="P:signal transduction"/>
    <property type="evidence" value="ECO:0007669"/>
    <property type="project" value="InterPro"/>
</dbReference>
<proteinExistence type="predicted"/>
<keyword evidence="1" id="KW-0175">Coiled coil</keyword>
<evidence type="ECO:0000256" key="1">
    <source>
        <dbReference type="SAM" id="Coils"/>
    </source>
</evidence>